<organism evidence="2 3">
    <name type="scientific">Anaerotignum neopropionicum</name>
    <dbReference type="NCBI Taxonomy" id="36847"/>
    <lineage>
        <taxon>Bacteria</taxon>
        <taxon>Bacillati</taxon>
        <taxon>Bacillota</taxon>
        <taxon>Clostridia</taxon>
        <taxon>Lachnospirales</taxon>
        <taxon>Anaerotignaceae</taxon>
        <taxon>Anaerotignum</taxon>
    </lineage>
</organism>
<keyword evidence="3" id="KW-1185">Reference proteome</keyword>
<dbReference type="EMBL" id="LRVM01000013">
    <property type="protein sequence ID" value="KXL51853.1"/>
    <property type="molecule type" value="Genomic_DNA"/>
</dbReference>
<evidence type="ECO:0008006" key="4">
    <source>
        <dbReference type="Google" id="ProtNLM"/>
    </source>
</evidence>
<feature type="transmembrane region" description="Helical" evidence="1">
    <location>
        <begin position="6"/>
        <end position="25"/>
    </location>
</feature>
<accession>A0A136WBG2</accession>
<proteinExistence type="predicted"/>
<keyword evidence="1" id="KW-1133">Transmembrane helix</keyword>
<dbReference type="RefSeq" id="WP_066090342.1">
    <property type="nucleotide sequence ID" value="NZ_LRVM01000013.1"/>
</dbReference>
<keyword evidence="1" id="KW-0472">Membrane</keyword>
<gene>
    <name evidence="2" type="ORF">CLNEO_27090</name>
</gene>
<feature type="transmembrane region" description="Helical" evidence="1">
    <location>
        <begin position="46"/>
        <end position="66"/>
    </location>
</feature>
<sequence length="107" mass="12145">MLLYTILLACISIFFFREGMLLVQMKSRLLPDFNKEPSLAKNAGRQLFFISICAALSAVIMLFSLIYRQITHTPSPKIGLALAFLVYGFGIIIGMYRCYKLKKMLPS</sequence>
<dbReference type="Proteomes" id="UP000070539">
    <property type="component" value="Unassembled WGS sequence"/>
</dbReference>
<name>A0A136WBG2_9FIRM</name>
<evidence type="ECO:0000313" key="2">
    <source>
        <dbReference type="EMBL" id="KXL51853.1"/>
    </source>
</evidence>
<evidence type="ECO:0000256" key="1">
    <source>
        <dbReference type="SAM" id="Phobius"/>
    </source>
</evidence>
<dbReference type="OrthoDB" id="9966682at2"/>
<comment type="caution">
    <text evidence="2">The sequence shown here is derived from an EMBL/GenBank/DDBJ whole genome shotgun (WGS) entry which is preliminary data.</text>
</comment>
<dbReference type="AlphaFoldDB" id="A0A136WBG2"/>
<keyword evidence="1" id="KW-0812">Transmembrane</keyword>
<evidence type="ECO:0000313" key="3">
    <source>
        <dbReference type="Proteomes" id="UP000070539"/>
    </source>
</evidence>
<feature type="transmembrane region" description="Helical" evidence="1">
    <location>
        <begin position="78"/>
        <end position="99"/>
    </location>
</feature>
<protein>
    <recommendedName>
        <fullName evidence="4">DUF3784 domain-containing protein</fullName>
    </recommendedName>
</protein>
<reference evidence="2 3" key="1">
    <citation type="submission" date="2016-01" db="EMBL/GenBank/DDBJ databases">
        <title>Genome sequence of Clostridium neopropionicum X4, DSM-3847.</title>
        <authorList>
            <person name="Poehlein A."/>
            <person name="Beck M.H."/>
            <person name="Bengelsdorf F.R."/>
            <person name="Daniel R."/>
            <person name="Duerre P."/>
        </authorList>
    </citation>
    <scope>NUCLEOTIDE SEQUENCE [LARGE SCALE GENOMIC DNA]</scope>
    <source>
        <strain evidence="2 3">DSM-3847</strain>
    </source>
</reference>